<feature type="region of interest" description="Disordered" evidence="1">
    <location>
        <begin position="113"/>
        <end position="145"/>
    </location>
</feature>
<name>A0A0C3S931_PHLG1</name>
<feature type="signal peptide" evidence="2">
    <location>
        <begin position="1"/>
        <end position="17"/>
    </location>
</feature>
<organism evidence="3 4">
    <name type="scientific">Phlebiopsis gigantea (strain 11061_1 CR5-6)</name>
    <name type="common">White-rot fungus</name>
    <name type="synonym">Peniophora gigantea</name>
    <dbReference type="NCBI Taxonomy" id="745531"/>
    <lineage>
        <taxon>Eukaryota</taxon>
        <taxon>Fungi</taxon>
        <taxon>Dikarya</taxon>
        <taxon>Basidiomycota</taxon>
        <taxon>Agaricomycotina</taxon>
        <taxon>Agaricomycetes</taxon>
        <taxon>Polyporales</taxon>
        <taxon>Phanerochaetaceae</taxon>
        <taxon>Phlebiopsis</taxon>
    </lineage>
</organism>
<keyword evidence="4" id="KW-1185">Reference proteome</keyword>
<dbReference type="AlphaFoldDB" id="A0A0C3S931"/>
<gene>
    <name evidence="3" type="ORF">PHLGIDRAFT_19585</name>
</gene>
<feature type="compositionally biased region" description="Low complexity" evidence="1">
    <location>
        <begin position="119"/>
        <end position="145"/>
    </location>
</feature>
<dbReference type="Proteomes" id="UP000053257">
    <property type="component" value="Unassembled WGS sequence"/>
</dbReference>
<sequence>MYASLVSVVALASFVAAQSFTVNTPNTPIECVPTQITWTTGGTAPFTLVIQEPDANGTPVQIYSGINTNSFSWSTNITSGTSIGITVRDNSGVNAQSAPVTIAAGTSDSCLSTSGGGTAASSSPAATGASSSAPAGTSSVSTPATSASSSVAATSSAATSGAATSGAATSGAATSSASHSSAASGSGTSAASSSSPSATGASSGAGANTVAMGALGFVGAIVAAVMA</sequence>
<keyword evidence="2" id="KW-0732">Signal</keyword>
<dbReference type="OrthoDB" id="3362246at2759"/>
<evidence type="ECO:0000256" key="1">
    <source>
        <dbReference type="SAM" id="MobiDB-lite"/>
    </source>
</evidence>
<reference evidence="3 4" key="1">
    <citation type="journal article" date="2014" name="PLoS Genet.">
        <title>Analysis of the Phlebiopsis gigantea genome, transcriptome and secretome provides insight into its pioneer colonization strategies of wood.</title>
        <authorList>
            <person name="Hori C."/>
            <person name="Ishida T."/>
            <person name="Igarashi K."/>
            <person name="Samejima M."/>
            <person name="Suzuki H."/>
            <person name="Master E."/>
            <person name="Ferreira P."/>
            <person name="Ruiz-Duenas F.J."/>
            <person name="Held B."/>
            <person name="Canessa P."/>
            <person name="Larrondo L.F."/>
            <person name="Schmoll M."/>
            <person name="Druzhinina I.S."/>
            <person name="Kubicek C.P."/>
            <person name="Gaskell J.A."/>
            <person name="Kersten P."/>
            <person name="St John F."/>
            <person name="Glasner J."/>
            <person name="Sabat G."/>
            <person name="Splinter BonDurant S."/>
            <person name="Syed K."/>
            <person name="Yadav J."/>
            <person name="Mgbeahuruike A.C."/>
            <person name="Kovalchuk A."/>
            <person name="Asiegbu F.O."/>
            <person name="Lackner G."/>
            <person name="Hoffmeister D."/>
            <person name="Rencoret J."/>
            <person name="Gutierrez A."/>
            <person name="Sun H."/>
            <person name="Lindquist E."/>
            <person name="Barry K."/>
            <person name="Riley R."/>
            <person name="Grigoriev I.V."/>
            <person name="Henrissat B."/>
            <person name="Kues U."/>
            <person name="Berka R.M."/>
            <person name="Martinez A.T."/>
            <person name="Covert S.F."/>
            <person name="Blanchette R.A."/>
            <person name="Cullen D."/>
        </authorList>
    </citation>
    <scope>NUCLEOTIDE SEQUENCE [LARGE SCALE GENOMIC DNA]</scope>
    <source>
        <strain evidence="3 4">11061_1 CR5-6</strain>
    </source>
</reference>
<proteinExistence type="predicted"/>
<protein>
    <submittedName>
        <fullName evidence="3">Uncharacterized protein</fullName>
    </submittedName>
</protein>
<feature type="chain" id="PRO_5002169924" evidence="2">
    <location>
        <begin position="18"/>
        <end position="227"/>
    </location>
</feature>
<accession>A0A0C3S931</accession>
<dbReference type="EMBL" id="KN840532">
    <property type="protein sequence ID" value="KIP05835.1"/>
    <property type="molecule type" value="Genomic_DNA"/>
</dbReference>
<evidence type="ECO:0000313" key="3">
    <source>
        <dbReference type="EMBL" id="KIP05835.1"/>
    </source>
</evidence>
<dbReference type="STRING" id="745531.A0A0C3S931"/>
<evidence type="ECO:0000256" key="2">
    <source>
        <dbReference type="SAM" id="SignalP"/>
    </source>
</evidence>
<dbReference type="HOGENOM" id="CLU_063099_1_0_1"/>
<evidence type="ECO:0000313" key="4">
    <source>
        <dbReference type="Proteomes" id="UP000053257"/>
    </source>
</evidence>
<feature type="region of interest" description="Disordered" evidence="1">
    <location>
        <begin position="164"/>
        <end position="205"/>
    </location>
</feature>